<proteinExistence type="predicted"/>
<gene>
    <name evidence="2" type="ORF">AX774_g3928</name>
    <name evidence="1" type="ORF">AX774_g6444</name>
</gene>
<protein>
    <recommendedName>
        <fullName evidence="4">Transcription factor domain-containing protein</fullName>
    </recommendedName>
</protein>
<keyword evidence="3" id="KW-1185">Reference proteome</keyword>
<evidence type="ECO:0000313" key="1">
    <source>
        <dbReference type="EMBL" id="OMH80117.1"/>
    </source>
</evidence>
<dbReference type="CDD" id="cd12148">
    <property type="entry name" value="fungal_TF_MHR"/>
    <property type="match status" value="1"/>
</dbReference>
<dbReference type="Proteomes" id="UP000188320">
    <property type="component" value="Unassembled WGS sequence"/>
</dbReference>
<dbReference type="OrthoDB" id="39175at2759"/>
<name>A0A1R1PGQ1_ZANCU</name>
<evidence type="ECO:0000313" key="2">
    <source>
        <dbReference type="EMBL" id="OMH82576.1"/>
    </source>
</evidence>
<dbReference type="AlphaFoldDB" id="A0A1R1PGQ1"/>
<sequence>MGIRMGLHRNSSHVESHMKNIFWTTLLVDALVSWESGLPGAISYDEVGTQNISWLGKLAVLVLKAAKISRSISDGGMSGSTQFCIQTLTELDQLYEAIPASYSFSIPINREGYSQAGNEEPENQLVGKAFVNILYHGLVISIVHSYGYDTWQTKEAESLDDLSQCFKPTPEYLVQERSLSSAGAVTEILVQLKAVDPRYYQYGLEVSVYLAGLVYVGVLSCVNFSSTEFAISNTCIKEHILFLERTSHFKLAQKLSLQKENVLHSKNSWSAARSSFLTSSHPKNPLSNSGLPLSRTTTAPVKQEAIDALMDECFVSPPTLSSSSNASNLLLLGGGTASTSAVPTSANPSSFTIDHPATFSETSSTITGVVAPGNSGTSLHGAGNNGIHISAVPSSSNKNAFNDYQDFSMFVSNNLDDVISSVFSSNN</sequence>
<evidence type="ECO:0008006" key="4">
    <source>
        <dbReference type="Google" id="ProtNLM"/>
    </source>
</evidence>
<comment type="caution">
    <text evidence="1">The sequence shown here is derived from an EMBL/GenBank/DDBJ whole genome shotgun (WGS) entry which is preliminary data.</text>
</comment>
<dbReference type="EMBL" id="LSSK01001304">
    <property type="protein sequence ID" value="OMH80117.1"/>
    <property type="molecule type" value="Genomic_DNA"/>
</dbReference>
<dbReference type="EMBL" id="LSSK01000635">
    <property type="protein sequence ID" value="OMH82576.1"/>
    <property type="molecule type" value="Genomic_DNA"/>
</dbReference>
<organism evidence="1 3">
    <name type="scientific">Zancudomyces culisetae</name>
    <name type="common">Gut fungus</name>
    <name type="synonym">Smittium culisetae</name>
    <dbReference type="NCBI Taxonomy" id="1213189"/>
    <lineage>
        <taxon>Eukaryota</taxon>
        <taxon>Fungi</taxon>
        <taxon>Fungi incertae sedis</taxon>
        <taxon>Zoopagomycota</taxon>
        <taxon>Kickxellomycotina</taxon>
        <taxon>Harpellomycetes</taxon>
        <taxon>Harpellales</taxon>
        <taxon>Legeriomycetaceae</taxon>
        <taxon>Zancudomyces</taxon>
    </lineage>
</organism>
<evidence type="ECO:0000313" key="3">
    <source>
        <dbReference type="Proteomes" id="UP000188320"/>
    </source>
</evidence>
<reference evidence="1" key="1">
    <citation type="submission" date="2017-01" db="EMBL/GenBank/DDBJ databases">
        <authorList>
            <person name="Mah S.A."/>
            <person name="Swanson W.J."/>
            <person name="Moy G.W."/>
            <person name="Vacquier V.D."/>
        </authorList>
    </citation>
    <scope>NUCLEOTIDE SEQUENCE [LARGE SCALE GENOMIC DNA]</scope>
    <source>
        <strain evidence="1">COL-18-3</strain>
    </source>
</reference>
<reference evidence="3" key="2">
    <citation type="submission" date="2017-01" db="EMBL/GenBank/DDBJ databases">
        <authorList>
            <person name="Wang Y."/>
            <person name="White M."/>
            <person name="Kvist S."/>
            <person name="Moncalvo J.-M."/>
        </authorList>
    </citation>
    <scope>NUCLEOTIDE SEQUENCE [LARGE SCALE GENOMIC DNA]</scope>
    <source>
        <strain evidence="3">COL-18-3</strain>
    </source>
</reference>
<accession>A0A1R1PGQ1</accession>